<dbReference type="SUPFAM" id="SSF56300">
    <property type="entry name" value="Metallo-dependent phosphatases"/>
    <property type="match status" value="1"/>
</dbReference>
<dbReference type="InterPro" id="IPR029052">
    <property type="entry name" value="Metallo-depent_PP-like"/>
</dbReference>
<evidence type="ECO:0000313" key="2">
    <source>
        <dbReference type="EMBL" id="WCL54809.1"/>
    </source>
</evidence>
<dbReference type="KEGG" id="gso:PH603_03430"/>
<dbReference type="GO" id="GO:0005737">
    <property type="term" value="C:cytoplasm"/>
    <property type="evidence" value="ECO:0007669"/>
    <property type="project" value="TreeGrafter"/>
</dbReference>
<dbReference type="RefSeq" id="WP_289504532.1">
    <property type="nucleotide sequence ID" value="NZ_CP116805.1"/>
</dbReference>
<organism evidence="2 3">
    <name type="scientific">Gimibacter soli</name>
    <dbReference type="NCBI Taxonomy" id="3024400"/>
    <lineage>
        <taxon>Bacteria</taxon>
        <taxon>Pseudomonadati</taxon>
        <taxon>Pseudomonadota</taxon>
        <taxon>Alphaproteobacteria</taxon>
        <taxon>Kordiimonadales</taxon>
        <taxon>Temperatibacteraceae</taxon>
        <taxon>Gimibacter</taxon>
    </lineage>
</organism>
<sequence length="230" mass="24971">MPARHTSRHLITLPPNRAGRDFLVGDLHGMVQELAAAMQAAEFDKAADRIISVGDLVDRGPDSLGALRLTREPWFFAVRGNHEIMMLDADGDEEAAAFWYANGGRWFTGLGLAEREEALSLARALPTAIRLERSGGKPIGVTHAEPPPTGWRCMEETIGEADFRRLLIWSRDTIRGERAAPGDPAVALTVHGHTPIKAPKRVGNALFIDTGCVYGGRLTLIEAEAAVTFA</sequence>
<accession>A0AAF0BKY3</accession>
<protein>
    <submittedName>
        <fullName evidence="2">Metallophosphoesterase</fullName>
    </submittedName>
</protein>
<feature type="domain" description="Serine/threonine specific protein phosphatases" evidence="1">
    <location>
        <begin position="78"/>
        <end position="83"/>
    </location>
</feature>
<keyword evidence="3" id="KW-1185">Reference proteome</keyword>
<dbReference type="PANTHER" id="PTHR42850:SF4">
    <property type="entry name" value="ZINC-DEPENDENT ENDOPOLYPHOSPHATASE"/>
    <property type="match status" value="1"/>
</dbReference>
<dbReference type="InterPro" id="IPR006186">
    <property type="entry name" value="Ser/Thr-sp_prot-phosphatase"/>
</dbReference>
<evidence type="ECO:0000313" key="3">
    <source>
        <dbReference type="Proteomes" id="UP001217500"/>
    </source>
</evidence>
<name>A0AAF0BKY3_9PROT</name>
<dbReference type="PANTHER" id="PTHR42850">
    <property type="entry name" value="METALLOPHOSPHOESTERASE"/>
    <property type="match status" value="1"/>
</dbReference>
<dbReference type="AlphaFoldDB" id="A0AAF0BKY3"/>
<dbReference type="GO" id="GO:0110154">
    <property type="term" value="P:RNA decapping"/>
    <property type="evidence" value="ECO:0007669"/>
    <property type="project" value="TreeGrafter"/>
</dbReference>
<proteinExistence type="predicted"/>
<dbReference type="GO" id="GO:0008803">
    <property type="term" value="F:bis(5'-nucleosyl)-tetraphosphatase (symmetrical) activity"/>
    <property type="evidence" value="ECO:0007669"/>
    <property type="project" value="TreeGrafter"/>
</dbReference>
<dbReference type="Pfam" id="PF00149">
    <property type="entry name" value="Metallophos"/>
    <property type="match status" value="1"/>
</dbReference>
<dbReference type="EMBL" id="CP116805">
    <property type="protein sequence ID" value="WCL54809.1"/>
    <property type="molecule type" value="Genomic_DNA"/>
</dbReference>
<dbReference type="InterPro" id="IPR004843">
    <property type="entry name" value="Calcineurin-like_PHP"/>
</dbReference>
<dbReference type="Gene3D" id="3.60.21.10">
    <property type="match status" value="1"/>
</dbReference>
<evidence type="ECO:0000259" key="1">
    <source>
        <dbReference type="PROSITE" id="PS00125"/>
    </source>
</evidence>
<dbReference type="InterPro" id="IPR050126">
    <property type="entry name" value="Ap4A_hydrolase"/>
</dbReference>
<dbReference type="PROSITE" id="PS00125">
    <property type="entry name" value="SER_THR_PHOSPHATASE"/>
    <property type="match status" value="1"/>
</dbReference>
<dbReference type="Proteomes" id="UP001217500">
    <property type="component" value="Chromosome"/>
</dbReference>
<gene>
    <name evidence="2" type="ORF">PH603_03430</name>
</gene>
<reference evidence="2" key="1">
    <citation type="submission" date="2023-01" db="EMBL/GenBank/DDBJ databases">
        <title>The genome sequence of Kordiimonadaceae bacterium 6D33.</title>
        <authorList>
            <person name="Liu Y."/>
        </authorList>
    </citation>
    <scope>NUCLEOTIDE SEQUENCE</scope>
    <source>
        <strain evidence="2">6D33</strain>
    </source>
</reference>
<dbReference type="GO" id="GO:0016791">
    <property type="term" value="F:phosphatase activity"/>
    <property type="evidence" value="ECO:0007669"/>
    <property type="project" value="TreeGrafter"/>
</dbReference>